<evidence type="ECO:0000259" key="1">
    <source>
        <dbReference type="Pfam" id="PF06985"/>
    </source>
</evidence>
<protein>
    <submittedName>
        <fullName evidence="2">Heterokaryon incompatibility</fullName>
    </submittedName>
</protein>
<feature type="domain" description="Heterokaryon incompatibility" evidence="1">
    <location>
        <begin position="37"/>
        <end position="183"/>
    </location>
</feature>
<dbReference type="InterPro" id="IPR010730">
    <property type="entry name" value="HET"/>
</dbReference>
<dbReference type="AlphaFoldDB" id="A0A8H4KYY8"/>
<dbReference type="PANTHER" id="PTHR33112">
    <property type="entry name" value="DOMAIN PROTEIN, PUTATIVE-RELATED"/>
    <property type="match status" value="1"/>
</dbReference>
<name>A0A8H4KYY8_9HYPO</name>
<dbReference type="OrthoDB" id="5362512at2759"/>
<evidence type="ECO:0000313" key="3">
    <source>
        <dbReference type="Proteomes" id="UP000554235"/>
    </source>
</evidence>
<gene>
    <name evidence="2" type="ORF">FALBO_14584</name>
</gene>
<proteinExistence type="predicted"/>
<reference evidence="2 3" key="1">
    <citation type="submission" date="2020-01" db="EMBL/GenBank/DDBJ databases">
        <title>Identification and distribution of gene clusters putatively required for synthesis of sphingolipid metabolism inhibitors in phylogenetically diverse species of the filamentous fungus Fusarium.</title>
        <authorList>
            <person name="Kim H.-S."/>
            <person name="Busman M."/>
            <person name="Brown D.W."/>
            <person name="Divon H."/>
            <person name="Uhlig S."/>
            <person name="Proctor R.H."/>
        </authorList>
    </citation>
    <scope>NUCLEOTIDE SEQUENCE [LARGE SCALE GENOMIC DNA]</scope>
    <source>
        <strain evidence="2 3">NRRL 20459</strain>
    </source>
</reference>
<evidence type="ECO:0000313" key="2">
    <source>
        <dbReference type="EMBL" id="KAF4458667.1"/>
    </source>
</evidence>
<dbReference type="Proteomes" id="UP000554235">
    <property type="component" value="Unassembled WGS sequence"/>
</dbReference>
<organism evidence="2 3">
    <name type="scientific">Fusarium albosuccineum</name>
    <dbReference type="NCBI Taxonomy" id="1237068"/>
    <lineage>
        <taxon>Eukaryota</taxon>
        <taxon>Fungi</taxon>
        <taxon>Dikarya</taxon>
        <taxon>Ascomycota</taxon>
        <taxon>Pezizomycotina</taxon>
        <taxon>Sordariomycetes</taxon>
        <taxon>Hypocreomycetidae</taxon>
        <taxon>Hypocreales</taxon>
        <taxon>Nectriaceae</taxon>
        <taxon>Fusarium</taxon>
        <taxon>Fusarium decemcellulare species complex</taxon>
    </lineage>
</organism>
<keyword evidence="3" id="KW-1185">Reference proteome</keyword>
<dbReference type="PANTHER" id="PTHR33112:SF10">
    <property type="entry name" value="TOL"/>
    <property type="match status" value="1"/>
</dbReference>
<dbReference type="EMBL" id="JAADYS010002388">
    <property type="protein sequence ID" value="KAF4458667.1"/>
    <property type="molecule type" value="Genomic_DNA"/>
</dbReference>
<dbReference type="Pfam" id="PF06985">
    <property type="entry name" value="HET"/>
    <property type="match status" value="1"/>
</dbReference>
<accession>A0A8H4KYY8</accession>
<comment type="caution">
    <text evidence="2">The sequence shown here is derived from an EMBL/GenBank/DDBJ whole genome shotgun (WGS) entry which is preliminary data.</text>
</comment>
<sequence length="484" mass="54587">MDYWIPSRLIEINPSTRLRLVTRDELQKACPDGRVNYFTLSHVWGQGQFLTLAKQNFEDLMKGIDLSMLPQCFQDAVLLTMQLGGRYIWIDSLCIIQDSPEDWVTESGLMHRVYSNGICNLAASNQSSSNPGLFCRRDPAMGAPFTVDCSWSDHFESITVFADLFEVVMLHAPLYRRGWVTQEQALSPRTIHMAAFPLWECRQRVFSEMLPSKDYCVKYGPLTKTSKFCFGAKGQDFEEYWGNTVAQYSACALTKESDKLVALCGIAKALSEHFGQEYYAGIWASNLLSGLLWQVHKFTNGVDMNTTRYATYIAPSWSWASVKGPVYPFSDVITEPLVDILAVETQPRDGDHFGQLKGGTLTMGGVMFKFPPLTLLMGDWDSFTRNASSDEWALGLDDCGKHYYESETWFLPLALAPDVSPREGLDIPGILLQKATESSTRSKFTRVGYAVVNHDGEIAGSGWFVKNWIQRPWGQEHYCTVTVE</sequence>